<organism evidence="2 3">
    <name type="scientific">Enterococcus mundtii</name>
    <dbReference type="NCBI Taxonomy" id="53346"/>
    <lineage>
        <taxon>Bacteria</taxon>
        <taxon>Bacillati</taxon>
        <taxon>Bacillota</taxon>
        <taxon>Bacilli</taxon>
        <taxon>Lactobacillales</taxon>
        <taxon>Enterococcaceae</taxon>
        <taxon>Enterococcus</taxon>
    </lineage>
</organism>
<dbReference type="OrthoDB" id="2242134at2"/>
<evidence type="ECO:0000313" key="3">
    <source>
        <dbReference type="Proteomes" id="UP000189299"/>
    </source>
</evidence>
<evidence type="ECO:0000256" key="1">
    <source>
        <dbReference type="SAM" id="Phobius"/>
    </source>
</evidence>
<name>A0A1V2UCY8_ENTMU</name>
<keyword evidence="1" id="KW-0812">Transmembrane</keyword>
<protein>
    <submittedName>
        <fullName evidence="2">Uncharacterized protein</fullName>
    </submittedName>
</protein>
<dbReference type="RefSeq" id="WP_062806168.1">
    <property type="nucleotide sequence ID" value="NZ_CABMMO010000016.1"/>
</dbReference>
<comment type="caution">
    <text evidence="2">The sequence shown here is derived from an EMBL/GenBank/DDBJ whole genome shotgun (WGS) entry which is preliminary data.</text>
</comment>
<feature type="transmembrane region" description="Helical" evidence="1">
    <location>
        <begin position="111"/>
        <end position="133"/>
    </location>
</feature>
<dbReference type="AlphaFoldDB" id="A0A1V2UCY8"/>
<evidence type="ECO:0000313" key="2">
    <source>
        <dbReference type="EMBL" id="ONN41145.1"/>
    </source>
</evidence>
<gene>
    <name evidence="2" type="ORF">BTN92_13835</name>
</gene>
<dbReference type="EMBL" id="MSTR01000016">
    <property type="protein sequence ID" value="ONN41145.1"/>
    <property type="molecule type" value="Genomic_DNA"/>
</dbReference>
<keyword evidence="1" id="KW-0472">Membrane</keyword>
<sequence>MYYHLLDKKMMSYFRTNDGTHWPYYTKKEFKMLGDHSFCICGELRKDSKKSNYNYWLVKDERTRIQLFEYHLKNKWYEKTVGYIPVKEDNENDGVNSSYFIKIVDRSYIKIFFYPVFYLLVALFIFLGISWYINKEAIPKVDQSAVVYDLNGLINEQPDKIMLPGITTINLQEKSTNVQQMLPNPKGNQCYFQYQVILDSTKEILYKSDLIPPGKMITQFHLTRELSVGEHQGTVRILTRDLKNPKITFNTGEVMITLNVQKTSE</sequence>
<keyword evidence="1" id="KW-1133">Transmembrane helix</keyword>
<accession>A0A1V2UCY8</accession>
<dbReference type="Proteomes" id="UP000189299">
    <property type="component" value="Unassembled WGS sequence"/>
</dbReference>
<proteinExistence type="predicted"/>
<reference evidence="2 3" key="1">
    <citation type="submission" date="2016-12" db="EMBL/GenBank/DDBJ databases">
        <authorList>
            <person name="Song W.-J."/>
            <person name="Kurnit D.M."/>
        </authorList>
    </citation>
    <scope>NUCLEOTIDE SEQUENCE [LARGE SCALE GENOMIC DNA]</scope>
    <source>
        <strain evidence="2 3">CGB1038-1_S1</strain>
    </source>
</reference>